<dbReference type="PANTHER" id="PTHR30590:SF2">
    <property type="entry name" value="INNER MEMBRANE PROTEIN"/>
    <property type="match status" value="1"/>
</dbReference>
<feature type="transmembrane region" description="Helical" evidence="1">
    <location>
        <begin position="125"/>
        <end position="143"/>
    </location>
</feature>
<feature type="transmembrane region" description="Helical" evidence="1">
    <location>
        <begin position="62"/>
        <end position="81"/>
    </location>
</feature>
<evidence type="ECO:0000313" key="3">
    <source>
        <dbReference type="EMBL" id="MBD8003825.1"/>
    </source>
</evidence>
<dbReference type="InterPro" id="IPR007349">
    <property type="entry name" value="DUF418"/>
</dbReference>
<keyword evidence="1" id="KW-1133">Transmembrane helix</keyword>
<name>A0ABR8VGG6_9BACI</name>
<feature type="transmembrane region" description="Helical" evidence="1">
    <location>
        <begin position="280"/>
        <end position="298"/>
    </location>
</feature>
<reference evidence="3 4" key="1">
    <citation type="submission" date="2020-08" db="EMBL/GenBank/DDBJ databases">
        <title>A Genomic Blueprint of the Chicken Gut Microbiome.</title>
        <authorList>
            <person name="Gilroy R."/>
            <person name="Ravi A."/>
            <person name="Getino M."/>
            <person name="Pursley I."/>
            <person name="Horton D.L."/>
            <person name="Alikhan N.-F."/>
            <person name="Baker D."/>
            <person name="Gharbi K."/>
            <person name="Hall N."/>
            <person name="Watson M."/>
            <person name="Adriaenssens E.M."/>
            <person name="Foster-Nyarko E."/>
            <person name="Jarju S."/>
            <person name="Secka A."/>
            <person name="Antonio M."/>
            <person name="Oren A."/>
            <person name="Chaudhuri R."/>
            <person name="La Ragione R.M."/>
            <person name="Hildebrand F."/>
            <person name="Pallen M.J."/>
        </authorList>
    </citation>
    <scope>NUCLEOTIDE SEQUENCE [LARGE SCALE GENOMIC DNA]</scope>
    <source>
        <strain evidence="3 4">Sa1BUA2</strain>
    </source>
</reference>
<feature type="transmembrane region" description="Helical" evidence="1">
    <location>
        <begin position="248"/>
        <end position="268"/>
    </location>
</feature>
<evidence type="ECO:0000313" key="4">
    <source>
        <dbReference type="Proteomes" id="UP000648182"/>
    </source>
</evidence>
<dbReference type="PANTHER" id="PTHR30590">
    <property type="entry name" value="INNER MEMBRANE PROTEIN"/>
    <property type="match status" value="1"/>
</dbReference>
<feature type="transmembrane region" description="Helical" evidence="1">
    <location>
        <begin position="318"/>
        <end position="336"/>
    </location>
</feature>
<feature type="transmembrane region" description="Helical" evidence="1">
    <location>
        <begin position="348"/>
        <end position="367"/>
    </location>
</feature>
<organism evidence="3 4">
    <name type="scientific">Bacillus norwichensis</name>
    <dbReference type="NCBI Taxonomy" id="2762217"/>
    <lineage>
        <taxon>Bacteria</taxon>
        <taxon>Bacillati</taxon>
        <taxon>Bacillota</taxon>
        <taxon>Bacilli</taxon>
        <taxon>Bacillales</taxon>
        <taxon>Bacillaceae</taxon>
        <taxon>Bacillus</taxon>
    </lineage>
</organism>
<sequence>MNRQLESENTMERIQTLDVLRGFSLLGILLVNMIDFHSPYTYYNPYEWWKYGDLTVYTWLDILVQGSFYPIFAMMFGYGLVIMQKRSAIKGTSFLKISMRRLSVLLIFGIIHAFFIWSGDILITYALLGMVLLLFLRLPGPWLMGIGWGLYLLPQLFFSGILLLASLFDSASLADYIDIAGLQQSEIIYSTGSFMEITSQRISDWKSSNLSGGLLIYFFLILPMMMIGAGAGKMQWLEKAASQWKKWLVILLIAFPVGIAVKTLPFFMGLTVSLQYIQDAIGGPILGMAYIAAIVLIMRNAKVAKLLHPFSSAGRMSITVYIMQSVIGTLIFYHYGLGLYGKISLATGTWLAFAIYIIQVVFAEIWLSKFKQGPIEKFWRFLTYGKKQKRGAGNEVHEL</sequence>
<dbReference type="EMBL" id="JACSPV010000002">
    <property type="protein sequence ID" value="MBD8003825.1"/>
    <property type="molecule type" value="Genomic_DNA"/>
</dbReference>
<proteinExistence type="predicted"/>
<keyword evidence="1" id="KW-0812">Transmembrane</keyword>
<keyword evidence="4" id="KW-1185">Reference proteome</keyword>
<keyword evidence="1" id="KW-0472">Membrane</keyword>
<feature type="domain" description="DUF418" evidence="2">
    <location>
        <begin position="231"/>
        <end position="386"/>
    </location>
</feature>
<protein>
    <submittedName>
        <fullName evidence="3">DUF418 domain-containing protein</fullName>
    </submittedName>
</protein>
<feature type="transmembrane region" description="Helical" evidence="1">
    <location>
        <begin position="150"/>
        <end position="168"/>
    </location>
</feature>
<evidence type="ECO:0000256" key="1">
    <source>
        <dbReference type="SAM" id="Phobius"/>
    </source>
</evidence>
<feature type="transmembrane region" description="Helical" evidence="1">
    <location>
        <begin position="20"/>
        <end position="42"/>
    </location>
</feature>
<dbReference type="Proteomes" id="UP000648182">
    <property type="component" value="Unassembled WGS sequence"/>
</dbReference>
<dbReference type="InterPro" id="IPR052529">
    <property type="entry name" value="Bact_Transport_Assoc"/>
</dbReference>
<dbReference type="Pfam" id="PF04235">
    <property type="entry name" value="DUF418"/>
    <property type="match status" value="1"/>
</dbReference>
<feature type="transmembrane region" description="Helical" evidence="1">
    <location>
        <begin position="214"/>
        <end position="236"/>
    </location>
</feature>
<gene>
    <name evidence="3" type="ORF">H9631_01920</name>
</gene>
<evidence type="ECO:0000259" key="2">
    <source>
        <dbReference type="Pfam" id="PF04235"/>
    </source>
</evidence>
<accession>A0ABR8VGG6</accession>
<comment type="caution">
    <text evidence="3">The sequence shown here is derived from an EMBL/GenBank/DDBJ whole genome shotgun (WGS) entry which is preliminary data.</text>
</comment>